<evidence type="ECO:0000313" key="3">
    <source>
        <dbReference type="EMBL" id="NER16088.1"/>
    </source>
</evidence>
<reference evidence="3 4" key="1">
    <citation type="submission" date="2020-01" db="EMBL/GenBank/DDBJ databases">
        <title>Spongiivirga citrea KCTC 32990T.</title>
        <authorList>
            <person name="Wang G."/>
        </authorList>
    </citation>
    <scope>NUCLEOTIDE SEQUENCE [LARGE SCALE GENOMIC DNA]</scope>
    <source>
        <strain evidence="3 4">KCTC 32990</strain>
    </source>
</reference>
<gene>
    <name evidence="3" type="ORF">GWK10_02645</name>
</gene>
<organism evidence="3 4">
    <name type="scientific">Spongiivirga citrea</name>
    <dbReference type="NCBI Taxonomy" id="1481457"/>
    <lineage>
        <taxon>Bacteria</taxon>
        <taxon>Pseudomonadati</taxon>
        <taxon>Bacteroidota</taxon>
        <taxon>Flavobacteriia</taxon>
        <taxon>Flavobacteriales</taxon>
        <taxon>Flavobacteriaceae</taxon>
        <taxon>Spongiivirga</taxon>
    </lineage>
</organism>
<evidence type="ECO:0000259" key="2">
    <source>
        <dbReference type="Pfam" id="PF13505"/>
    </source>
</evidence>
<dbReference type="InterPro" id="IPR011250">
    <property type="entry name" value="OMP/PagP_B-barrel"/>
</dbReference>
<comment type="caution">
    <text evidence="3">The sequence shown here is derived from an EMBL/GenBank/DDBJ whole genome shotgun (WGS) entry which is preliminary data.</text>
</comment>
<evidence type="ECO:0000256" key="1">
    <source>
        <dbReference type="ARBA" id="ARBA00022729"/>
    </source>
</evidence>
<dbReference type="AlphaFoldDB" id="A0A6M0CE23"/>
<dbReference type="Gene3D" id="2.40.160.20">
    <property type="match status" value="1"/>
</dbReference>
<name>A0A6M0CE23_9FLAO</name>
<feature type="domain" description="Outer membrane protein beta-barrel" evidence="2">
    <location>
        <begin position="46"/>
        <end position="174"/>
    </location>
</feature>
<protein>
    <submittedName>
        <fullName evidence="3">Outer membrane beta-barrel protein</fullName>
    </submittedName>
</protein>
<accession>A0A6M0CE23</accession>
<evidence type="ECO:0000313" key="4">
    <source>
        <dbReference type="Proteomes" id="UP000474296"/>
    </source>
</evidence>
<dbReference type="RefSeq" id="WP_164029341.1">
    <property type="nucleotide sequence ID" value="NZ_JAABOQ010000001.1"/>
</dbReference>
<dbReference type="EMBL" id="JAABOQ010000001">
    <property type="protein sequence ID" value="NER16088.1"/>
    <property type="molecule type" value="Genomic_DNA"/>
</dbReference>
<dbReference type="SUPFAM" id="SSF56925">
    <property type="entry name" value="OMPA-like"/>
    <property type="match status" value="1"/>
</dbReference>
<keyword evidence="4" id="KW-1185">Reference proteome</keyword>
<sequence>MEKKIVWIASNFKTFCAFFWILTSYHVKAQVEPPTIMPGLAATYSTKLEVTGINARLYYAADHHYCFGPEVSFFKKDTEEGELSLFEANANLHYILDLKKGLGVYPLGGFNYTTETETKDLNETEEKHTENAFGLNIGAGMHYASGRILFFGEYKYVVSELDDHFISVGALINFSLAKKEKEIPH</sequence>
<proteinExistence type="predicted"/>
<keyword evidence="1" id="KW-0732">Signal</keyword>
<dbReference type="InterPro" id="IPR027385">
    <property type="entry name" value="Beta-barrel_OMP"/>
</dbReference>
<dbReference type="Proteomes" id="UP000474296">
    <property type="component" value="Unassembled WGS sequence"/>
</dbReference>
<dbReference type="Pfam" id="PF13505">
    <property type="entry name" value="OMP_b-brl"/>
    <property type="match status" value="1"/>
</dbReference>